<feature type="compositionally biased region" description="Basic and acidic residues" evidence="7">
    <location>
        <begin position="454"/>
        <end position="482"/>
    </location>
</feature>
<dbReference type="Pfam" id="PF00271">
    <property type="entry name" value="Helicase_C"/>
    <property type="match status" value="1"/>
</dbReference>
<feature type="compositionally biased region" description="Acidic residues" evidence="7">
    <location>
        <begin position="194"/>
        <end position="214"/>
    </location>
</feature>
<feature type="compositionally biased region" description="Basic and acidic residues" evidence="7">
    <location>
        <begin position="329"/>
        <end position="342"/>
    </location>
</feature>
<dbReference type="GO" id="GO:0080188">
    <property type="term" value="P:gene silencing by siRNA-directed DNA methylation"/>
    <property type="evidence" value="ECO:0007669"/>
    <property type="project" value="InterPro"/>
</dbReference>
<dbReference type="GO" id="GO:0016787">
    <property type="term" value="F:hydrolase activity"/>
    <property type="evidence" value="ECO:0007669"/>
    <property type="project" value="UniProtKB-KW"/>
</dbReference>
<protein>
    <submittedName>
        <fullName evidence="10">SNF2 family amino-terminal protein</fullName>
    </submittedName>
</protein>
<feature type="region of interest" description="Disordered" evidence="7">
    <location>
        <begin position="907"/>
        <end position="936"/>
    </location>
</feature>
<evidence type="ECO:0000313" key="11">
    <source>
        <dbReference type="EnsemblPlants" id="KEH22456"/>
    </source>
</evidence>
<evidence type="ECO:0000313" key="12">
    <source>
        <dbReference type="Proteomes" id="UP000002051"/>
    </source>
</evidence>
<reference evidence="10 12" key="1">
    <citation type="journal article" date="2011" name="Nature">
        <title>The Medicago genome provides insight into the evolution of rhizobial symbioses.</title>
        <authorList>
            <person name="Young N.D."/>
            <person name="Debelle F."/>
            <person name="Oldroyd G.E."/>
            <person name="Geurts R."/>
            <person name="Cannon S.B."/>
            <person name="Udvardi M.K."/>
            <person name="Benedito V.A."/>
            <person name="Mayer K.F."/>
            <person name="Gouzy J."/>
            <person name="Schoof H."/>
            <person name="Van de Peer Y."/>
            <person name="Proost S."/>
            <person name="Cook D.R."/>
            <person name="Meyers B.C."/>
            <person name="Spannagl M."/>
            <person name="Cheung F."/>
            <person name="De Mita S."/>
            <person name="Krishnakumar V."/>
            <person name="Gundlach H."/>
            <person name="Zhou S."/>
            <person name="Mudge J."/>
            <person name="Bharti A.K."/>
            <person name="Murray J.D."/>
            <person name="Naoumkina M.A."/>
            <person name="Rosen B."/>
            <person name="Silverstein K.A."/>
            <person name="Tang H."/>
            <person name="Rombauts S."/>
            <person name="Zhao P.X."/>
            <person name="Zhou P."/>
            <person name="Barbe V."/>
            <person name="Bardou P."/>
            <person name="Bechner M."/>
            <person name="Bellec A."/>
            <person name="Berger A."/>
            <person name="Berges H."/>
            <person name="Bidwell S."/>
            <person name="Bisseling T."/>
            <person name="Choisne N."/>
            <person name="Couloux A."/>
            <person name="Denny R."/>
            <person name="Deshpande S."/>
            <person name="Dai X."/>
            <person name="Doyle J.J."/>
            <person name="Dudez A.M."/>
            <person name="Farmer A.D."/>
            <person name="Fouteau S."/>
            <person name="Franken C."/>
            <person name="Gibelin C."/>
            <person name="Gish J."/>
            <person name="Goldstein S."/>
            <person name="Gonzalez A.J."/>
            <person name="Green P.J."/>
            <person name="Hallab A."/>
            <person name="Hartog M."/>
            <person name="Hua A."/>
            <person name="Humphray S.J."/>
            <person name="Jeong D.H."/>
            <person name="Jing Y."/>
            <person name="Jocker A."/>
            <person name="Kenton S.M."/>
            <person name="Kim D.J."/>
            <person name="Klee K."/>
            <person name="Lai H."/>
            <person name="Lang C."/>
            <person name="Lin S."/>
            <person name="Macmil S.L."/>
            <person name="Magdelenat G."/>
            <person name="Matthews L."/>
            <person name="McCorrison J."/>
            <person name="Monaghan E.L."/>
            <person name="Mun J.H."/>
            <person name="Najar F.Z."/>
            <person name="Nicholson C."/>
            <person name="Noirot C."/>
            <person name="O'Bleness M."/>
            <person name="Paule C.R."/>
            <person name="Poulain J."/>
            <person name="Prion F."/>
            <person name="Qin B."/>
            <person name="Qu C."/>
            <person name="Retzel E.F."/>
            <person name="Riddle C."/>
            <person name="Sallet E."/>
            <person name="Samain S."/>
            <person name="Samson N."/>
            <person name="Sanders I."/>
            <person name="Saurat O."/>
            <person name="Scarpelli C."/>
            <person name="Schiex T."/>
            <person name="Segurens B."/>
            <person name="Severin A.J."/>
            <person name="Sherrier D.J."/>
            <person name="Shi R."/>
            <person name="Sims S."/>
            <person name="Singer S.R."/>
            <person name="Sinharoy S."/>
            <person name="Sterck L."/>
            <person name="Viollet A."/>
            <person name="Wang B.B."/>
            <person name="Wang K."/>
            <person name="Wang M."/>
            <person name="Wang X."/>
            <person name="Warfsmann J."/>
            <person name="Weissenbach J."/>
            <person name="White D.D."/>
            <person name="White J.D."/>
            <person name="Wiley G.B."/>
            <person name="Wincker P."/>
            <person name="Xing Y."/>
            <person name="Yang L."/>
            <person name="Yao Z."/>
            <person name="Ying F."/>
            <person name="Zhai J."/>
            <person name="Zhou L."/>
            <person name="Zuber A."/>
            <person name="Denarie J."/>
            <person name="Dixon R.A."/>
            <person name="May G.D."/>
            <person name="Schwartz D.C."/>
            <person name="Rogers J."/>
            <person name="Quetier F."/>
            <person name="Town C.D."/>
            <person name="Roe B.A."/>
        </authorList>
    </citation>
    <scope>NUCLEOTIDE SEQUENCE [LARGE SCALE GENOMIC DNA]</scope>
    <source>
        <strain evidence="10">A17</strain>
        <strain evidence="11 12">cv. Jemalong A17</strain>
    </source>
</reference>
<keyword evidence="3" id="KW-0378">Hydrolase</keyword>
<feature type="region of interest" description="Disordered" evidence="7">
    <location>
        <begin position="272"/>
        <end position="367"/>
    </location>
</feature>
<feature type="compositionally biased region" description="Polar residues" evidence="7">
    <location>
        <begin position="306"/>
        <end position="326"/>
    </location>
</feature>
<dbReference type="InterPro" id="IPR027417">
    <property type="entry name" value="P-loop_NTPase"/>
</dbReference>
<name>A0A072TZ61_MEDTR</name>
<feature type="compositionally biased region" description="Basic and acidic residues" evidence="7">
    <location>
        <begin position="175"/>
        <end position="193"/>
    </location>
</feature>
<dbReference type="InterPro" id="IPR038718">
    <property type="entry name" value="SNF2-like_sf"/>
</dbReference>
<evidence type="ECO:0000256" key="7">
    <source>
        <dbReference type="SAM" id="MobiDB-lite"/>
    </source>
</evidence>
<evidence type="ECO:0000256" key="4">
    <source>
        <dbReference type="ARBA" id="ARBA00022806"/>
    </source>
</evidence>
<dbReference type="SMART" id="SM00490">
    <property type="entry name" value="HELICc"/>
    <property type="match status" value="1"/>
</dbReference>
<evidence type="ECO:0000256" key="3">
    <source>
        <dbReference type="ARBA" id="ARBA00022801"/>
    </source>
</evidence>
<feature type="compositionally biased region" description="Acidic residues" evidence="7">
    <location>
        <begin position="39"/>
        <end position="49"/>
    </location>
</feature>
<dbReference type="PANTHER" id="PTHR45821:SF5">
    <property type="entry name" value="SNF2 DOMAIN-CONTAINING PROTEIN CLASSY 4"/>
    <property type="match status" value="1"/>
</dbReference>
<reference evidence="11" key="3">
    <citation type="submission" date="2015-04" db="UniProtKB">
        <authorList>
            <consortium name="EnsemblPlants"/>
        </authorList>
    </citation>
    <scope>IDENTIFICATION</scope>
    <source>
        <strain evidence="11">cv. Jemalong A17</strain>
    </source>
</reference>
<feature type="compositionally biased region" description="Basic residues" evidence="7">
    <location>
        <begin position="919"/>
        <end position="933"/>
    </location>
</feature>
<organism evidence="10 12">
    <name type="scientific">Medicago truncatula</name>
    <name type="common">Barrel medic</name>
    <name type="synonym">Medicago tribuloides</name>
    <dbReference type="NCBI Taxonomy" id="3880"/>
    <lineage>
        <taxon>Eukaryota</taxon>
        <taxon>Viridiplantae</taxon>
        <taxon>Streptophyta</taxon>
        <taxon>Embryophyta</taxon>
        <taxon>Tracheophyta</taxon>
        <taxon>Spermatophyta</taxon>
        <taxon>Magnoliopsida</taxon>
        <taxon>eudicotyledons</taxon>
        <taxon>Gunneridae</taxon>
        <taxon>Pentapetalae</taxon>
        <taxon>rosids</taxon>
        <taxon>fabids</taxon>
        <taxon>Fabales</taxon>
        <taxon>Fabaceae</taxon>
        <taxon>Papilionoideae</taxon>
        <taxon>50 kb inversion clade</taxon>
        <taxon>NPAAA clade</taxon>
        <taxon>Hologalegina</taxon>
        <taxon>IRL clade</taxon>
        <taxon>Trifolieae</taxon>
        <taxon>Medicago</taxon>
    </lineage>
</organism>
<evidence type="ECO:0000259" key="9">
    <source>
        <dbReference type="PROSITE" id="PS51194"/>
    </source>
</evidence>
<reference evidence="10 12" key="2">
    <citation type="journal article" date="2014" name="BMC Genomics">
        <title>An improved genome release (version Mt4.0) for the model legume Medicago truncatula.</title>
        <authorList>
            <person name="Tang H."/>
            <person name="Krishnakumar V."/>
            <person name="Bidwell S."/>
            <person name="Rosen B."/>
            <person name="Chan A."/>
            <person name="Zhou S."/>
            <person name="Gentzbittel L."/>
            <person name="Childs K.L."/>
            <person name="Yandell M."/>
            <person name="Gundlach H."/>
            <person name="Mayer K.F."/>
            <person name="Schwartz D.C."/>
            <person name="Town C.D."/>
        </authorList>
    </citation>
    <scope>GENOME REANNOTATION</scope>
    <source>
        <strain evidence="10">A17</strain>
        <strain evidence="11 12">cv. Jemalong A17</strain>
    </source>
</reference>
<evidence type="ECO:0000256" key="6">
    <source>
        <dbReference type="ARBA" id="ARBA00023242"/>
    </source>
</evidence>
<accession>A0A072TZ61</accession>
<feature type="region of interest" description="Disordered" evidence="7">
    <location>
        <begin position="454"/>
        <end position="490"/>
    </location>
</feature>
<dbReference type="OrthoDB" id="2020972at2759"/>
<dbReference type="GO" id="GO:0005634">
    <property type="term" value="C:nucleus"/>
    <property type="evidence" value="ECO:0007669"/>
    <property type="project" value="UniProtKB-SubCell"/>
</dbReference>
<dbReference type="CDD" id="cd18793">
    <property type="entry name" value="SF2_C_SNF"/>
    <property type="match status" value="1"/>
</dbReference>
<evidence type="ECO:0000313" key="10">
    <source>
        <dbReference type="EMBL" id="KEH22456.1"/>
    </source>
</evidence>
<evidence type="ECO:0000259" key="8">
    <source>
        <dbReference type="PROSITE" id="PS51192"/>
    </source>
</evidence>
<dbReference type="InterPro" id="IPR049730">
    <property type="entry name" value="SNF2/RAD54-like_C"/>
</dbReference>
<feature type="compositionally biased region" description="Polar residues" evidence="7">
    <location>
        <begin position="287"/>
        <end position="296"/>
    </location>
</feature>
<dbReference type="PROSITE" id="PS51194">
    <property type="entry name" value="HELICASE_CTER"/>
    <property type="match status" value="1"/>
</dbReference>
<dbReference type="EMBL" id="CM001223">
    <property type="protein sequence ID" value="KEH22456.1"/>
    <property type="molecule type" value="Genomic_DNA"/>
</dbReference>
<dbReference type="InterPro" id="IPR044567">
    <property type="entry name" value="CLSY/DRD1"/>
</dbReference>
<dbReference type="PROSITE" id="PS51192">
    <property type="entry name" value="HELICASE_ATP_BIND_1"/>
    <property type="match status" value="1"/>
</dbReference>
<evidence type="ECO:0000256" key="1">
    <source>
        <dbReference type="ARBA" id="ARBA00004123"/>
    </source>
</evidence>
<dbReference type="Gene3D" id="3.40.50.300">
    <property type="entry name" value="P-loop containing nucleotide triphosphate hydrolases"/>
    <property type="match status" value="1"/>
</dbReference>
<feature type="region of interest" description="Disordered" evidence="7">
    <location>
        <begin position="79"/>
        <end position="260"/>
    </location>
</feature>
<dbReference type="GO" id="GO:0004386">
    <property type="term" value="F:helicase activity"/>
    <property type="evidence" value="ECO:0007669"/>
    <property type="project" value="UniProtKB-KW"/>
</dbReference>
<dbReference type="InterPro" id="IPR000330">
    <property type="entry name" value="SNF2_N"/>
</dbReference>
<feature type="domain" description="Helicase ATP-binding" evidence="8">
    <location>
        <begin position="783"/>
        <end position="1008"/>
    </location>
</feature>
<feature type="compositionally biased region" description="Basic and acidic residues" evidence="7">
    <location>
        <begin position="357"/>
        <end position="367"/>
    </location>
</feature>
<feature type="domain" description="Helicase C-terminal" evidence="9">
    <location>
        <begin position="1152"/>
        <end position="1304"/>
    </location>
</feature>
<keyword evidence="6" id="KW-0539">Nucleus</keyword>
<gene>
    <name evidence="11" type="primary">25499904</name>
    <name evidence="10" type="ordered locus">MTR_7g450780</name>
</gene>
<dbReference type="Pfam" id="PF00176">
    <property type="entry name" value="SNF2-rel_dom"/>
    <property type="match status" value="1"/>
</dbReference>
<keyword evidence="12" id="KW-1185">Reference proteome</keyword>
<sequence length="1351" mass="152512">MAGISSRTRSKNVPLFGCLPPKSKRRRKSDEEPFVIFIDGDDDGDEDMYFESASDSKNMMLNEEPFVVPEGAKVISIEHDDYGGQDEEGSVQQCDENFVGDEDNPISIHSDEYGESDEEHYGSDSDAADADEVKDGVKSDADADVKDVVKMDADDDAGDVKDGVKSDEVGGNGEFYDKDKSFIDLGDSDKSDSDDSDESEDSGSDESEENETSDEDFRVDEMNEIFGNDDDNSSSSSYLNEKEEEEEEEEKKKTGEPKYYYAVEELVREVMDRQSGISERNDEEVNVENSPSSTNIDELEHEDHASVSSCTIEKKGSSSSKLNGVSETLKPKSVEGKAKNLSDESVNIGVNAKSKNKSKENVGDSDRGKYQFVKGLDVGGISSVQKKQEEMKNESIVLEFKYDAVDRRDRQPPLVPVETPPSIWSFKKVGKVQKTNEDEENDVLQDELETTIRESKVVSKNETSEGKKTNYVKGKDNAKPKDSVNVGGKKNYVKGLGVGGVSSVQTKQEEMKESNKEKMTENKGRDYKGVANIPIEKKKKKESIDNSCLNQSVKSPHFTPKELRSLELLAQCYWERKNTMNKDSIVLEVNEDCVDRQDTQPPPVSVDTPHERIWSLKKVEKVQKTKEEEENEVLWDELETTLRELEAVCKIGNLETDEASGSPSSCCEHNIFLDEEIGEYCKSCGVVITETKYISPLVIDRFPHEGYRKRASFDDSVNASLFDGSKFNVSDGESETNFSHNEGTVWDLIPDDVKETSYPHQKEGFEFIWKNLTGNIDLHKLSKTDPRREGGCIISHAPGTGKTRLTIMFLMSYLKVFPKCLPVIVAPASLLLTWEDEFKKWDVGVPFHNLNNLELSGKEHGDAVNLHNWSNARPSKDTTRMVKLISWYKESSILGISYSLYEKLAGGGGECDDEDEKKRKQARGVRSKNKREKKYASTEKRNGYMRKVLLEAPGLLVFDEGHTPRSEKSLLWNMLLEIQTNKRIILSGTPFQNNFMELYNTLSLMKPSFPNTISLKLKNFCQKPKRKKTSKKSSWELVSGNSSDNEIKQLKLLMDPFVHVHKGAILQKKLPGLRNCILTLKPDSFQKQTLESIKSSHNIFISEPKVTMASVHPSLLLECKLLEEEESVLDKDRLEKLRLNPNGGVKTKFLVEFVRLCDAVNEKVLVFSELLGPLRLIKDQLSSSLNWTDKEILYMDGVVRLKEKQELIHSFNDANCQAKILLASTRACSEGISLVGASRVVLLDVVWNPSVERQAVSRAYRIGQKRVVYTYHLLTEGTTEHLKYFKQSEKDRLSELVFSDKHIDNDESKSCAVDFDDKVLDLMLQHEKLKGMFVKCLVQPKERDFVESFGY</sequence>
<keyword evidence="2" id="KW-0547">Nucleotide-binding</keyword>
<dbReference type="Gene3D" id="3.40.50.10810">
    <property type="entry name" value="Tandem AAA-ATPase domain"/>
    <property type="match status" value="1"/>
</dbReference>
<keyword evidence="4" id="KW-0347">Helicase</keyword>
<dbReference type="KEGG" id="mtr:25499904"/>
<evidence type="ECO:0000256" key="5">
    <source>
        <dbReference type="ARBA" id="ARBA00022840"/>
    </source>
</evidence>
<feature type="compositionally biased region" description="Basic and acidic residues" evidence="7">
    <location>
        <begin position="131"/>
        <end position="168"/>
    </location>
</feature>
<dbReference type="InterPro" id="IPR014001">
    <property type="entry name" value="Helicase_ATP-bd"/>
</dbReference>
<dbReference type="EnsemblPlants" id="KEH22456">
    <property type="protein sequence ID" value="KEH22456"/>
    <property type="gene ID" value="MTR_7g450780"/>
</dbReference>
<proteinExistence type="predicted"/>
<dbReference type="SMART" id="SM00487">
    <property type="entry name" value="DEXDc"/>
    <property type="match status" value="1"/>
</dbReference>
<keyword evidence="5" id="KW-0067">ATP-binding</keyword>
<dbReference type="STRING" id="3880.A0A072TZ61"/>
<dbReference type="SUPFAM" id="SSF52540">
    <property type="entry name" value="P-loop containing nucleoside triphosphate hydrolases"/>
    <property type="match status" value="2"/>
</dbReference>
<comment type="subcellular location">
    <subcellularLocation>
        <location evidence="1">Nucleus</location>
    </subcellularLocation>
</comment>
<dbReference type="InterPro" id="IPR001650">
    <property type="entry name" value="Helicase_C-like"/>
</dbReference>
<dbReference type="GO" id="GO:0005524">
    <property type="term" value="F:ATP binding"/>
    <property type="evidence" value="ECO:0007669"/>
    <property type="project" value="UniProtKB-KW"/>
</dbReference>
<dbReference type="PANTHER" id="PTHR45821">
    <property type="entry name" value="SNF2 DOMAIN-CONTAINING PROTEIN CLASSY 2-RELATED"/>
    <property type="match status" value="1"/>
</dbReference>
<dbReference type="Proteomes" id="UP000002051">
    <property type="component" value="Unassembled WGS sequence"/>
</dbReference>
<evidence type="ECO:0000256" key="2">
    <source>
        <dbReference type="ARBA" id="ARBA00022741"/>
    </source>
</evidence>
<dbReference type="HOGENOM" id="CLU_004404_0_0_1"/>
<feature type="region of interest" description="Disordered" evidence="7">
    <location>
        <begin position="1"/>
        <end position="50"/>
    </location>
</feature>